<dbReference type="AlphaFoldDB" id="A0A4Y4EU91"/>
<feature type="transmembrane region" description="Helical" evidence="2">
    <location>
        <begin position="123"/>
        <end position="141"/>
    </location>
</feature>
<keyword evidence="2" id="KW-0472">Membrane</keyword>
<keyword evidence="2" id="KW-1133">Transmembrane helix</keyword>
<evidence type="ECO:0008006" key="5">
    <source>
        <dbReference type="Google" id="ProtNLM"/>
    </source>
</evidence>
<dbReference type="InterPro" id="IPR007401">
    <property type="entry name" value="DUF454"/>
</dbReference>
<proteinExistence type="predicted"/>
<evidence type="ECO:0000313" key="4">
    <source>
        <dbReference type="Proteomes" id="UP000319812"/>
    </source>
</evidence>
<organism evidence="3 4">
    <name type="scientific">Halomonas halmophila</name>
    <dbReference type="NCBI Taxonomy" id="252"/>
    <lineage>
        <taxon>Bacteria</taxon>
        <taxon>Pseudomonadati</taxon>
        <taxon>Pseudomonadota</taxon>
        <taxon>Gammaproteobacteria</taxon>
        <taxon>Oceanospirillales</taxon>
        <taxon>Halomonadaceae</taxon>
        <taxon>Halomonas</taxon>
    </lineage>
</organism>
<keyword evidence="2" id="KW-0812">Transmembrane</keyword>
<gene>
    <name evidence="3" type="ORF">HHA01_03660</name>
</gene>
<dbReference type="Pfam" id="PF04304">
    <property type="entry name" value="DUF454"/>
    <property type="match status" value="1"/>
</dbReference>
<accession>A0A4Y4EU91</accession>
<protein>
    <recommendedName>
        <fullName evidence="5">Inner membrane protein</fullName>
    </recommendedName>
</protein>
<dbReference type="PANTHER" id="PTHR35813:SF1">
    <property type="entry name" value="INNER MEMBRANE PROTEIN YBAN"/>
    <property type="match status" value="1"/>
</dbReference>
<keyword evidence="4" id="KW-1185">Reference proteome</keyword>
<name>A0A4Y4EU91_9GAMM</name>
<dbReference type="EMBL" id="BJOC01000008">
    <property type="protein sequence ID" value="GED21389.1"/>
    <property type="molecule type" value="Genomic_DNA"/>
</dbReference>
<dbReference type="PANTHER" id="PTHR35813">
    <property type="entry name" value="INNER MEMBRANE PROTEIN YBAN"/>
    <property type="match status" value="1"/>
</dbReference>
<reference evidence="3 4" key="1">
    <citation type="submission" date="2019-06" db="EMBL/GenBank/DDBJ databases">
        <title>Whole genome shotgun sequence of Halomonas halmophila NBRC 15537.</title>
        <authorList>
            <person name="Hosoyama A."/>
            <person name="Uohara A."/>
            <person name="Ohji S."/>
            <person name="Ichikawa N."/>
        </authorList>
    </citation>
    <scope>NUCLEOTIDE SEQUENCE [LARGE SCALE GENOMIC DNA]</scope>
    <source>
        <strain evidence="3 4">NBRC 15537</strain>
    </source>
</reference>
<evidence type="ECO:0000313" key="3">
    <source>
        <dbReference type="EMBL" id="GED21389.1"/>
    </source>
</evidence>
<evidence type="ECO:0000256" key="1">
    <source>
        <dbReference type="SAM" id="MobiDB-lite"/>
    </source>
</evidence>
<dbReference type="GO" id="GO:0005886">
    <property type="term" value="C:plasma membrane"/>
    <property type="evidence" value="ECO:0007669"/>
    <property type="project" value="TreeGrafter"/>
</dbReference>
<feature type="transmembrane region" description="Helical" evidence="2">
    <location>
        <begin position="31"/>
        <end position="52"/>
    </location>
</feature>
<evidence type="ECO:0000256" key="2">
    <source>
        <dbReference type="SAM" id="Phobius"/>
    </source>
</evidence>
<feature type="region of interest" description="Disordered" evidence="1">
    <location>
        <begin position="1"/>
        <end position="22"/>
    </location>
</feature>
<feature type="transmembrane region" description="Helical" evidence="2">
    <location>
        <begin position="99"/>
        <end position="117"/>
    </location>
</feature>
<comment type="caution">
    <text evidence="3">The sequence shown here is derived from an EMBL/GenBank/DDBJ whole genome shotgun (WGS) entry which is preliminary data.</text>
</comment>
<sequence length="149" mass="16417">MADAAPMRFNGHQDSNTATGSKRHMSHARRVAFMVLAGLCFMLGVIGAFLPIMPTTCFMLLAVWFASRSSPRFAAWIRQHPRFGPTVSAWEAERAIPRHAKWTAGIMLLVSMIVLAFTVSLLWLKLVLILGLALLGAWILTRPEPAATS</sequence>
<dbReference type="Proteomes" id="UP000319812">
    <property type="component" value="Unassembled WGS sequence"/>
</dbReference>